<reference evidence="1 2" key="1">
    <citation type="submission" date="2012-08" db="EMBL/GenBank/DDBJ databases">
        <title>Whole genome shotgun sequence of Austwickia chelonae NBRC 105200.</title>
        <authorList>
            <person name="Yoshida I."/>
            <person name="Hosoyama A."/>
            <person name="Tsuchikane K."/>
            <person name="Katsumata H."/>
            <person name="Ando Y."/>
            <person name="Ohji S."/>
            <person name="Hamada M."/>
            <person name="Tamura T."/>
            <person name="Yamazoe A."/>
            <person name="Yamazaki S."/>
            <person name="Fujita N."/>
        </authorList>
    </citation>
    <scope>NUCLEOTIDE SEQUENCE [LARGE SCALE GENOMIC DNA]</scope>
    <source>
        <strain evidence="1 2">NBRC 105200</strain>
    </source>
</reference>
<dbReference type="STRING" id="100225.SAMN05421595_0954"/>
<dbReference type="AlphaFoldDB" id="K6VK90"/>
<dbReference type="eggNOG" id="COG5032">
    <property type="taxonomic scope" value="Bacteria"/>
</dbReference>
<dbReference type="Proteomes" id="UP000008495">
    <property type="component" value="Unassembled WGS sequence"/>
</dbReference>
<organism evidence="1 2">
    <name type="scientific">Austwickia chelonae NBRC 105200</name>
    <dbReference type="NCBI Taxonomy" id="1184607"/>
    <lineage>
        <taxon>Bacteria</taxon>
        <taxon>Bacillati</taxon>
        <taxon>Actinomycetota</taxon>
        <taxon>Actinomycetes</taxon>
        <taxon>Micrococcales</taxon>
        <taxon>Dermatophilaceae</taxon>
        <taxon>Austwickia</taxon>
    </lineage>
</organism>
<name>K6VK90_9MICO</name>
<dbReference type="EMBL" id="BAGZ01000005">
    <property type="protein sequence ID" value="GAB77139.1"/>
    <property type="molecule type" value="Genomic_DNA"/>
</dbReference>
<proteinExistence type="predicted"/>
<dbReference type="InterPro" id="IPR022292">
    <property type="entry name" value="CHP03843"/>
</dbReference>
<keyword evidence="2" id="KW-1185">Reference proteome</keyword>
<evidence type="ECO:0000313" key="2">
    <source>
        <dbReference type="Proteomes" id="UP000008495"/>
    </source>
</evidence>
<comment type="caution">
    <text evidence="1">The sequence shown here is derived from an EMBL/GenBank/DDBJ whole genome shotgun (WGS) entry which is preliminary data.</text>
</comment>
<evidence type="ECO:0000313" key="1">
    <source>
        <dbReference type="EMBL" id="GAB77139.1"/>
    </source>
</evidence>
<gene>
    <name evidence="1" type="ORF">AUCHE_05_00440</name>
</gene>
<accession>K6VK90</accession>
<sequence length="303" mass="33195">MPLLRRTHRPRRAHLPACERIPTLTPTSAGTTDLARAELHLIGRLTEASNEAYLAVLSAPESGRREPVVYKPVRGERPLWDFPEGTLAAREAAAFLVDRAAGWGLIPETVLREGPVGPGSVQRWIGPLPGEDDGGLSADEDAPVRLFPETNFPGQGWHAVLHATLQDGTPVVVSHADHPRLAAMTVLDAVLNNADRKGSHILTDRQGTPWAVDHGLSLHQEDKLRTILWGWQGDPLPTAHREHLRRLRALLGEERTGGLRHELACLITADEIEALTGRVDHLLDVGTYPSPPGHRHPVPWPPL</sequence>
<dbReference type="RefSeq" id="WP_006501891.1">
    <property type="nucleotide sequence ID" value="NZ_BAGZ01000005.1"/>
</dbReference>
<evidence type="ECO:0008006" key="3">
    <source>
        <dbReference type="Google" id="ProtNLM"/>
    </source>
</evidence>
<protein>
    <recommendedName>
        <fullName evidence="3">PI3K/PI4K catalytic domain-containing protein</fullName>
    </recommendedName>
</protein>
<dbReference type="NCBIfam" id="TIGR03843">
    <property type="entry name" value="SCO1664 family protein"/>
    <property type="match status" value="1"/>
</dbReference>